<dbReference type="GO" id="GO:0003700">
    <property type="term" value="F:DNA-binding transcription factor activity"/>
    <property type="evidence" value="ECO:0007669"/>
    <property type="project" value="InterPro"/>
</dbReference>
<dbReference type="GO" id="GO:0003677">
    <property type="term" value="F:DNA binding"/>
    <property type="evidence" value="ECO:0007669"/>
    <property type="project" value="UniProtKB-KW"/>
</dbReference>
<dbReference type="InterPro" id="IPR015424">
    <property type="entry name" value="PyrdxlP-dep_Trfase"/>
</dbReference>
<sequence>MNIVSARALDLMLDSWRASGSTPAYEALADRIRLLILDGRIALGVRLPAERDLAAQLGVSRTTVAAAYAELRDRDYLTSVRGSGSIARQPHGVAAPNEAPSSGILDFSKASLPALQQLADAAATAVEQLPAYLGGTGFDPVGLPVLRQALADRYTSRGLPTSPDQIMVTIGAQHAIALLARTLLGRGDRALVEAPSYPHAIDALKAAGARLVPVSVTTHDGWDEEALEQAFQRTSPSLGYLMPDFHNPTGRSMSAALREKTLALAARQGTTLIADETIGELGMDDVEPVLPFAAYGAVDTQAILVGSVGKTVWGGVRVGWIRAERSVIQRLIRERASGDLGTPALEQLIVTNLLGDYDSVLETRRRQLRAGRHTLARLLAEKIPEWEMPHVAGGLTAWVNLGAPVSSQLTLAARNEGLQIAAGPRFGIDGAFERFLRIPFSYSESDTERAVDALAVAWRNVGRHSIADTGWLAEVV</sequence>
<dbReference type="SMART" id="SM00345">
    <property type="entry name" value="HTH_GNTR"/>
    <property type="match status" value="1"/>
</dbReference>
<dbReference type="InterPro" id="IPR015421">
    <property type="entry name" value="PyrdxlP-dep_Trfase_major"/>
</dbReference>
<dbReference type="CDD" id="cd07377">
    <property type="entry name" value="WHTH_GntR"/>
    <property type="match status" value="1"/>
</dbReference>
<feature type="domain" description="HTH gntR-type" evidence="6">
    <location>
        <begin position="22"/>
        <end position="90"/>
    </location>
</feature>
<dbReference type="SUPFAM" id="SSF46785">
    <property type="entry name" value="Winged helix' DNA-binding domain"/>
    <property type="match status" value="1"/>
</dbReference>
<reference evidence="7 8" key="1">
    <citation type="submission" date="2020-08" db="EMBL/GenBank/DDBJ databases">
        <title>Sequencing the genomes of 1000 actinobacteria strains.</title>
        <authorList>
            <person name="Klenk H.-P."/>
        </authorList>
    </citation>
    <scope>NUCLEOTIDE SEQUENCE [LARGE SCALE GENOMIC DNA]</scope>
    <source>
        <strain evidence="7 8">DSM 105784</strain>
    </source>
</reference>
<dbReference type="EMBL" id="JACHMJ010000001">
    <property type="protein sequence ID" value="MBB5845095.1"/>
    <property type="molecule type" value="Genomic_DNA"/>
</dbReference>
<dbReference type="Pfam" id="PF00392">
    <property type="entry name" value="GntR"/>
    <property type="match status" value="1"/>
</dbReference>
<keyword evidence="5" id="KW-0804">Transcription</keyword>
<proteinExistence type="inferred from homology"/>
<evidence type="ECO:0000256" key="3">
    <source>
        <dbReference type="ARBA" id="ARBA00023015"/>
    </source>
</evidence>
<evidence type="ECO:0000313" key="7">
    <source>
        <dbReference type="EMBL" id="MBB5845095.1"/>
    </source>
</evidence>
<keyword evidence="2" id="KW-0663">Pyridoxal phosphate</keyword>
<dbReference type="InterPro" id="IPR036388">
    <property type="entry name" value="WH-like_DNA-bd_sf"/>
</dbReference>
<dbReference type="Gene3D" id="1.10.10.10">
    <property type="entry name" value="Winged helix-like DNA-binding domain superfamily/Winged helix DNA-binding domain"/>
    <property type="match status" value="1"/>
</dbReference>
<dbReference type="Proteomes" id="UP000536685">
    <property type="component" value="Unassembled WGS sequence"/>
</dbReference>
<dbReference type="InterPro" id="IPR051446">
    <property type="entry name" value="HTH_trans_reg/aminotransferase"/>
</dbReference>
<dbReference type="PRINTS" id="PR00035">
    <property type="entry name" value="HTHGNTR"/>
</dbReference>
<accession>A0A841AU37</accession>
<evidence type="ECO:0000256" key="1">
    <source>
        <dbReference type="ARBA" id="ARBA00005384"/>
    </source>
</evidence>
<dbReference type="InterPro" id="IPR000524">
    <property type="entry name" value="Tscrpt_reg_HTH_GntR"/>
</dbReference>
<dbReference type="PROSITE" id="PS50949">
    <property type="entry name" value="HTH_GNTR"/>
    <property type="match status" value="1"/>
</dbReference>
<keyword evidence="4 7" id="KW-0238">DNA-binding</keyword>
<dbReference type="RefSeq" id="WP_184239902.1">
    <property type="nucleotide sequence ID" value="NZ_JACHMJ010000001.1"/>
</dbReference>
<gene>
    <name evidence="7" type="ORF">HD599_003418</name>
</gene>
<dbReference type="InterPro" id="IPR004839">
    <property type="entry name" value="Aminotransferase_I/II_large"/>
</dbReference>
<comment type="similarity">
    <text evidence="1">In the C-terminal section; belongs to the class-I pyridoxal-phosphate-dependent aminotransferase family.</text>
</comment>
<evidence type="ECO:0000256" key="4">
    <source>
        <dbReference type="ARBA" id="ARBA00023125"/>
    </source>
</evidence>
<evidence type="ECO:0000259" key="6">
    <source>
        <dbReference type="PROSITE" id="PS50949"/>
    </source>
</evidence>
<evidence type="ECO:0000313" key="8">
    <source>
        <dbReference type="Proteomes" id="UP000536685"/>
    </source>
</evidence>
<dbReference type="PANTHER" id="PTHR46577">
    <property type="entry name" value="HTH-TYPE TRANSCRIPTIONAL REGULATORY PROTEIN GABR"/>
    <property type="match status" value="1"/>
</dbReference>
<organism evidence="7 8">
    <name type="scientific">Conyzicola lurida</name>
    <dbReference type="NCBI Taxonomy" id="1172621"/>
    <lineage>
        <taxon>Bacteria</taxon>
        <taxon>Bacillati</taxon>
        <taxon>Actinomycetota</taxon>
        <taxon>Actinomycetes</taxon>
        <taxon>Micrococcales</taxon>
        <taxon>Microbacteriaceae</taxon>
        <taxon>Conyzicola</taxon>
    </lineage>
</organism>
<comment type="caution">
    <text evidence="7">The sequence shown here is derived from an EMBL/GenBank/DDBJ whole genome shotgun (WGS) entry which is preliminary data.</text>
</comment>
<evidence type="ECO:0000256" key="5">
    <source>
        <dbReference type="ARBA" id="ARBA00023163"/>
    </source>
</evidence>
<dbReference type="PANTHER" id="PTHR46577:SF1">
    <property type="entry name" value="HTH-TYPE TRANSCRIPTIONAL REGULATORY PROTEIN GABR"/>
    <property type="match status" value="1"/>
</dbReference>
<dbReference type="Pfam" id="PF00155">
    <property type="entry name" value="Aminotran_1_2"/>
    <property type="match status" value="1"/>
</dbReference>
<dbReference type="SUPFAM" id="SSF53383">
    <property type="entry name" value="PLP-dependent transferases"/>
    <property type="match status" value="1"/>
</dbReference>
<evidence type="ECO:0000256" key="2">
    <source>
        <dbReference type="ARBA" id="ARBA00022898"/>
    </source>
</evidence>
<dbReference type="InterPro" id="IPR036390">
    <property type="entry name" value="WH_DNA-bd_sf"/>
</dbReference>
<dbReference type="Gene3D" id="3.40.640.10">
    <property type="entry name" value="Type I PLP-dependent aspartate aminotransferase-like (Major domain)"/>
    <property type="match status" value="1"/>
</dbReference>
<keyword evidence="3" id="KW-0805">Transcription regulation</keyword>
<dbReference type="AlphaFoldDB" id="A0A841AU37"/>
<protein>
    <submittedName>
        <fullName evidence="7">DNA-binding transcriptional MocR family regulator</fullName>
    </submittedName>
</protein>
<dbReference type="CDD" id="cd00609">
    <property type="entry name" value="AAT_like"/>
    <property type="match status" value="1"/>
</dbReference>
<name>A0A841AU37_9MICO</name>
<dbReference type="GO" id="GO:0030170">
    <property type="term" value="F:pyridoxal phosphate binding"/>
    <property type="evidence" value="ECO:0007669"/>
    <property type="project" value="InterPro"/>
</dbReference>
<keyword evidence="8" id="KW-1185">Reference proteome</keyword>